<dbReference type="InParanoid" id="M1DJT0"/>
<reference evidence="3" key="1">
    <citation type="journal article" date="2011" name="Nature">
        <title>Genome sequence and analysis of the tuber crop potato.</title>
        <authorList>
            <consortium name="The Potato Genome Sequencing Consortium"/>
        </authorList>
    </citation>
    <scope>NUCLEOTIDE SEQUENCE [LARGE SCALE GENOMIC DNA]</scope>
    <source>
        <strain evidence="3">cv. DM1-3 516 R44</strain>
    </source>
</reference>
<proteinExistence type="predicted"/>
<evidence type="ECO:0000313" key="2">
    <source>
        <dbReference type="EnsemblPlants" id="PGSC0003DMT400090162"/>
    </source>
</evidence>
<dbReference type="HOGENOM" id="CLU_1985572_0_0_1"/>
<evidence type="ECO:0000313" key="3">
    <source>
        <dbReference type="Proteomes" id="UP000011115"/>
    </source>
</evidence>
<feature type="region of interest" description="Disordered" evidence="1">
    <location>
        <begin position="1"/>
        <end position="28"/>
    </location>
</feature>
<dbReference type="PaxDb" id="4113-PGSC0003DMT400090162"/>
<dbReference type="Gramene" id="PGSC0003DMT400090162">
    <property type="protein sequence ID" value="PGSC0003DMT400090162"/>
    <property type="gene ID" value="PGSC0003DMG400039733"/>
</dbReference>
<name>M1DJT0_SOLTU</name>
<reference evidence="2" key="2">
    <citation type="submission" date="2015-06" db="UniProtKB">
        <authorList>
            <consortium name="EnsemblPlants"/>
        </authorList>
    </citation>
    <scope>IDENTIFICATION</scope>
    <source>
        <strain evidence="2">DM1-3 516 R44</strain>
    </source>
</reference>
<dbReference type="Proteomes" id="UP000011115">
    <property type="component" value="Unassembled WGS sequence"/>
</dbReference>
<keyword evidence="3" id="KW-1185">Reference proteome</keyword>
<evidence type="ECO:0000256" key="1">
    <source>
        <dbReference type="SAM" id="MobiDB-lite"/>
    </source>
</evidence>
<dbReference type="EnsemblPlants" id="PGSC0003DMT400090162">
    <property type="protein sequence ID" value="PGSC0003DMT400090162"/>
    <property type="gene ID" value="PGSC0003DMG400039733"/>
</dbReference>
<protein>
    <submittedName>
        <fullName evidence="2">Uncharacterized protein</fullName>
    </submittedName>
</protein>
<feature type="compositionally biased region" description="Polar residues" evidence="1">
    <location>
        <begin position="18"/>
        <end position="28"/>
    </location>
</feature>
<dbReference type="AlphaFoldDB" id="M1DJT0"/>
<organism evidence="2 3">
    <name type="scientific">Solanum tuberosum</name>
    <name type="common">Potato</name>
    <dbReference type="NCBI Taxonomy" id="4113"/>
    <lineage>
        <taxon>Eukaryota</taxon>
        <taxon>Viridiplantae</taxon>
        <taxon>Streptophyta</taxon>
        <taxon>Embryophyta</taxon>
        <taxon>Tracheophyta</taxon>
        <taxon>Spermatophyta</taxon>
        <taxon>Magnoliopsida</taxon>
        <taxon>eudicotyledons</taxon>
        <taxon>Gunneridae</taxon>
        <taxon>Pentapetalae</taxon>
        <taxon>asterids</taxon>
        <taxon>lamiids</taxon>
        <taxon>Solanales</taxon>
        <taxon>Solanaceae</taxon>
        <taxon>Solanoideae</taxon>
        <taxon>Solaneae</taxon>
        <taxon>Solanum</taxon>
    </lineage>
</organism>
<accession>M1DJT0</accession>
<sequence length="126" mass="14138">MQIGEPKTKSATHRKGQKSSNGQIWQNQEKSEYPGDMDVMGLSLIVRVHALILFSEAAGLNLEVGVESRHVRPFGELGRACRTTRRSAEVPLIAFNFLLNCELGFITFGKKPEFAKVFLHLPFLRP</sequence>